<dbReference type="RefSeq" id="WP_284101605.1">
    <property type="nucleotide sequence ID" value="NZ_JARRAF010000017.1"/>
</dbReference>
<dbReference type="InterPro" id="IPR015943">
    <property type="entry name" value="WD40/YVTN_repeat-like_dom_sf"/>
</dbReference>
<organism evidence="2 3">
    <name type="scientific">Parachitinimonas caeni</name>
    <dbReference type="NCBI Taxonomy" id="3031301"/>
    <lineage>
        <taxon>Bacteria</taxon>
        <taxon>Pseudomonadati</taxon>
        <taxon>Pseudomonadota</taxon>
        <taxon>Betaproteobacteria</taxon>
        <taxon>Neisseriales</taxon>
        <taxon>Chitinibacteraceae</taxon>
        <taxon>Parachitinimonas</taxon>
    </lineage>
</organism>
<comment type="caution">
    <text evidence="2">The sequence shown here is derived from an EMBL/GenBank/DDBJ whole genome shotgun (WGS) entry which is preliminary data.</text>
</comment>
<evidence type="ECO:0000256" key="1">
    <source>
        <dbReference type="SAM" id="SignalP"/>
    </source>
</evidence>
<dbReference type="Gene3D" id="2.130.10.10">
    <property type="entry name" value="YVTN repeat-like/Quinoprotein amine dehydrogenase"/>
    <property type="match status" value="1"/>
</dbReference>
<sequence>MQIPHAVSRLCHPSPSRRRPLPLMLALSGLTLAAPPIWASNAAKVDADTTAPTVSFVSPTDGQEISGKIKIEVQARDDVQVSCVDLYIDNTYKTAMCKASPNATYSYYWTPSSKKGRNYVLKALAYDTSQNQTWTAPLTVRYTPATGPTNGQCGSANGQAFPSAPSSGLCAAGAASALAGTGPWTWTCAGTGGGTSASCRAELKIEPPTPVNGKCGPANGQAYSSAPTSGLCSVGLASALYGTGPWTWACAGSNGGSTVGCRAEVKIEPPAPVNGRCGSANGSTTPTAPTSNLCAVGTATSVSGSGPWQWGCQGSNGGSTDSCRAYPPASGDDLCANFPQDKLARPMSAMAKPSLGQVVVDPQFGGSIRRISDAAAGRWNVAKPMYSTIQAWNADESYLILYHTSQEGAGSPGGHHLYDGKTYRYLKPLDIRPADLEQVYWDTSNPKILYYADRVTRKLHRFNVETDTHATSAVIHDFSRAPTSCTASEDLIGGSDPMFTSWDSKQLGFSCGRRLFSYNLATDTVGKIVTMTTGEGGSQNAPQASASGNTYFLNYLGRAGYVLDKDMNVLRQLNLPSSNEHGSLGMQDGRDTFFSVQFDAPLEGSLVASDMTTGASRVLIGPATGYPYPPSGTHMSALAYRNPGWLALSIVGDARNGKMGQGLLENEILLVNTNQGGKTCRLAHHRSCGGSGACGNLGYWAEPHVVISPTGTRLLFGSDWGGERTVDTYVIELPAYRR</sequence>
<proteinExistence type="predicted"/>
<dbReference type="InterPro" id="IPR013783">
    <property type="entry name" value="Ig-like_fold"/>
</dbReference>
<dbReference type="Gene3D" id="2.60.40.10">
    <property type="entry name" value="Immunoglobulins"/>
    <property type="match status" value="1"/>
</dbReference>
<evidence type="ECO:0000313" key="2">
    <source>
        <dbReference type="EMBL" id="MDK2125293.1"/>
    </source>
</evidence>
<gene>
    <name evidence="2" type="ORF">PZA18_14650</name>
</gene>
<keyword evidence="3" id="KW-1185">Reference proteome</keyword>
<feature type="chain" id="PRO_5047020523" evidence="1">
    <location>
        <begin position="40"/>
        <end position="738"/>
    </location>
</feature>
<dbReference type="SUPFAM" id="SSF82171">
    <property type="entry name" value="DPP6 N-terminal domain-like"/>
    <property type="match status" value="1"/>
</dbReference>
<reference evidence="2" key="1">
    <citation type="submission" date="2023-03" db="EMBL/GenBank/DDBJ databases">
        <title>Chitinimonas shenzhenensis gen. nov., sp. nov., a novel member of family Burkholderiaceae isolated from activated sludge collected in Shen Zhen, China.</title>
        <authorList>
            <person name="Wang X."/>
        </authorList>
    </citation>
    <scope>NUCLEOTIDE SEQUENCE</scope>
    <source>
        <strain evidence="2">DQS-5</strain>
    </source>
</reference>
<protein>
    <submittedName>
        <fullName evidence="2">Ig-like domain-containing protein</fullName>
    </submittedName>
</protein>
<dbReference type="Pfam" id="PF17957">
    <property type="entry name" value="Big_7"/>
    <property type="match status" value="1"/>
</dbReference>
<keyword evidence="1" id="KW-0732">Signal</keyword>
<accession>A0ABT7DZ16</accession>
<dbReference type="EMBL" id="JARRAF010000017">
    <property type="protein sequence ID" value="MDK2125293.1"/>
    <property type="molecule type" value="Genomic_DNA"/>
</dbReference>
<evidence type="ECO:0000313" key="3">
    <source>
        <dbReference type="Proteomes" id="UP001172778"/>
    </source>
</evidence>
<name>A0ABT7DZ16_9NEIS</name>
<feature type="signal peptide" evidence="1">
    <location>
        <begin position="1"/>
        <end position="39"/>
    </location>
</feature>
<dbReference type="Proteomes" id="UP001172778">
    <property type="component" value="Unassembled WGS sequence"/>
</dbReference>